<organism evidence="3 4">
    <name type="scientific">Streptacidiphilus jeojiensis</name>
    <dbReference type="NCBI Taxonomy" id="3229225"/>
    <lineage>
        <taxon>Bacteria</taxon>
        <taxon>Bacillati</taxon>
        <taxon>Actinomycetota</taxon>
        <taxon>Actinomycetes</taxon>
        <taxon>Kitasatosporales</taxon>
        <taxon>Streptomycetaceae</taxon>
        <taxon>Streptacidiphilus</taxon>
    </lineage>
</organism>
<keyword evidence="4" id="KW-1185">Reference proteome</keyword>
<name>A0ABV6XGE9_9ACTN</name>
<evidence type="ECO:0000259" key="2">
    <source>
        <dbReference type="Pfam" id="PF22691"/>
    </source>
</evidence>
<dbReference type="Pfam" id="PF00108">
    <property type="entry name" value="Thiolase_N"/>
    <property type="match status" value="1"/>
</dbReference>
<feature type="domain" description="Thiolase C-terminal" evidence="2">
    <location>
        <begin position="275"/>
        <end position="392"/>
    </location>
</feature>
<dbReference type="InterPro" id="IPR055140">
    <property type="entry name" value="Thiolase_C_2"/>
</dbReference>
<sequence length="408" mass="43340">MSKNVRLRHSGLRDTAIVGVGATPYYKRGESADKSINQLAGEAILAACADAGLSVRDVDGLAFYSLARAGYADQMEAGEFVETLGIRELRFSAALTGGGGGSAGAIGLARAAIVAGDASIVVTVMALQQRTRLGTVFAAKASTPLASFVQPSGLAGPGHLMSLLTRRHMHQYGTTRDAFAEIAMSTRANALNRPKARYREPLTHDQYFGARMLADPLCLYDFCMESEGAVAVVTTSIERARDLRQKPVPVVSVAHGGTREWGRAFSWFGMPDDETFASSGHKSIAQRLYQRAGVTAEDIDVALIYDHFTPMVLMQLEDYGFCGKGEGGAYVLSGAIRHSPERKPGRVSVNPHGGQLSEAYIIGATHIVEGVEQMRGTAINQVTDAELALVTGGPAALPVSGLILGRDR</sequence>
<dbReference type="InterPro" id="IPR020616">
    <property type="entry name" value="Thiolase_N"/>
</dbReference>
<dbReference type="Pfam" id="PF22691">
    <property type="entry name" value="Thiolase_C_1"/>
    <property type="match status" value="1"/>
</dbReference>
<evidence type="ECO:0000313" key="4">
    <source>
        <dbReference type="Proteomes" id="UP001592581"/>
    </source>
</evidence>
<dbReference type="PIRSF" id="PIRSF000429">
    <property type="entry name" value="Ac-CoA_Ac_transf"/>
    <property type="match status" value="1"/>
</dbReference>
<evidence type="ECO:0000313" key="3">
    <source>
        <dbReference type="EMBL" id="MFC1437252.1"/>
    </source>
</evidence>
<gene>
    <name evidence="3" type="ORF">ABUW04_03190</name>
</gene>
<protein>
    <submittedName>
        <fullName evidence="3">Lipid-transfer protein</fullName>
    </submittedName>
</protein>
<dbReference type="PANTHER" id="PTHR42870">
    <property type="entry name" value="ACETYL-COA C-ACETYLTRANSFERASE"/>
    <property type="match status" value="1"/>
</dbReference>
<dbReference type="Proteomes" id="UP001592581">
    <property type="component" value="Unassembled WGS sequence"/>
</dbReference>
<reference evidence="3 4" key="1">
    <citation type="submission" date="2024-06" db="EMBL/GenBank/DDBJ databases">
        <authorList>
            <person name="Lee S.D."/>
        </authorList>
    </citation>
    <scope>NUCLEOTIDE SEQUENCE [LARGE SCALE GENOMIC DNA]</scope>
    <source>
        <strain evidence="3 4">N1-10</strain>
    </source>
</reference>
<dbReference type="InterPro" id="IPR016039">
    <property type="entry name" value="Thiolase-like"/>
</dbReference>
<accession>A0ABV6XGE9</accession>
<dbReference type="CDD" id="cd00829">
    <property type="entry name" value="SCP-x_thiolase"/>
    <property type="match status" value="1"/>
</dbReference>
<evidence type="ECO:0000259" key="1">
    <source>
        <dbReference type="Pfam" id="PF00108"/>
    </source>
</evidence>
<dbReference type="RefSeq" id="WP_380562456.1">
    <property type="nucleotide sequence ID" value="NZ_JBEUKS010000001.1"/>
</dbReference>
<feature type="domain" description="Thiolase N-terminal" evidence="1">
    <location>
        <begin position="16"/>
        <end position="197"/>
    </location>
</feature>
<comment type="caution">
    <text evidence="3">The sequence shown here is derived from an EMBL/GenBank/DDBJ whole genome shotgun (WGS) entry which is preliminary data.</text>
</comment>
<dbReference type="InterPro" id="IPR002155">
    <property type="entry name" value="Thiolase"/>
</dbReference>
<dbReference type="SUPFAM" id="SSF53901">
    <property type="entry name" value="Thiolase-like"/>
    <property type="match status" value="2"/>
</dbReference>
<dbReference type="Gene3D" id="3.40.47.10">
    <property type="match status" value="1"/>
</dbReference>
<dbReference type="EMBL" id="JBEUKS010000001">
    <property type="protein sequence ID" value="MFC1437252.1"/>
    <property type="molecule type" value="Genomic_DNA"/>
</dbReference>
<dbReference type="PANTHER" id="PTHR42870:SF1">
    <property type="entry name" value="NON-SPECIFIC LIPID-TRANSFER PROTEIN-LIKE 2"/>
    <property type="match status" value="1"/>
</dbReference>
<proteinExistence type="predicted"/>